<dbReference type="PROSITE" id="PS51005">
    <property type="entry name" value="NAC"/>
    <property type="match status" value="1"/>
</dbReference>
<dbReference type="SUPFAM" id="SSF101941">
    <property type="entry name" value="NAC domain"/>
    <property type="match status" value="1"/>
</dbReference>
<dbReference type="OrthoDB" id="643388at2759"/>
<dbReference type="PANTHER" id="PTHR31079:SF2">
    <property type="entry name" value="NAC DOMAIN CONTAINING PROTEIN 44-RELATED"/>
    <property type="match status" value="1"/>
</dbReference>
<evidence type="ECO:0000256" key="5">
    <source>
        <dbReference type="SAM" id="MobiDB-lite"/>
    </source>
</evidence>
<keyword evidence="7" id="KW-1185">Reference proteome</keyword>
<dbReference type="InterPro" id="IPR036093">
    <property type="entry name" value="NAC_dom_sf"/>
</dbReference>
<organism evidence="7 8">
    <name type="scientific">Spinacia oleracea</name>
    <name type="common">Spinach</name>
    <dbReference type="NCBI Taxonomy" id="3562"/>
    <lineage>
        <taxon>Eukaryota</taxon>
        <taxon>Viridiplantae</taxon>
        <taxon>Streptophyta</taxon>
        <taxon>Embryophyta</taxon>
        <taxon>Tracheophyta</taxon>
        <taxon>Spermatophyta</taxon>
        <taxon>Magnoliopsida</taxon>
        <taxon>eudicotyledons</taxon>
        <taxon>Gunneridae</taxon>
        <taxon>Pentapetalae</taxon>
        <taxon>Caryophyllales</taxon>
        <taxon>Chenopodiaceae</taxon>
        <taxon>Chenopodioideae</taxon>
        <taxon>Anserineae</taxon>
        <taxon>Spinacia</taxon>
    </lineage>
</organism>
<keyword evidence="1" id="KW-0805">Transcription regulation</keyword>
<dbReference type="GO" id="GO:0000976">
    <property type="term" value="F:transcription cis-regulatory region binding"/>
    <property type="evidence" value="ECO:0000318"/>
    <property type="project" value="GO_Central"/>
</dbReference>
<dbReference type="PANTHER" id="PTHR31079">
    <property type="entry name" value="NAC DOMAIN-CONTAINING PROTEIN 73"/>
    <property type="match status" value="1"/>
</dbReference>
<dbReference type="Gene3D" id="2.170.150.80">
    <property type="entry name" value="NAC domain"/>
    <property type="match status" value="1"/>
</dbReference>
<evidence type="ECO:0000256" key="1">
    <source>
        <dbReference type="ARBA" id="ARBA00023015"/>
    </source>
</evidence>
<evidence type="ECO:0000259" key="6">
    <source>
        <dbReference type="PROSITE" id="PS51005"/>
    </source>
</evidence>
<dbReference type="GeneID" id="110784914"/>
<gene>
    <name evidence="8" type="primary">LOC110784914</name>
</gene>
<dbReference type="RefSeq" id="XP_021845054.1">
    <property type="nucleotide sequence ID" value="XM_021989362.2"/>
</dbReference>
<reference evidence="7" key="1">
    <citation type="journal article" date="2021" name="Nat. Commun.">
        <title>Genomic analyses provide insights into spinach domestication and the genetic basis of agronomic traits.</title>
        <authorList>
            <person name="Cai X."/>
            <person name="Sun X."/>
            <person name="Xu C."/>
            <person name="Sun H."/>
            <person name="Wang X."/>
            <person name="Ge C."/>
            <person name="Zhang Z."/>
            <person name="Wang Q."/>
            <person name="Fei Z."/>
            <person name="Jiao C."/>
            <person name="Wang Q."/>
        </authorList>
    </citation>
    <scope>NUCLEOTIDE SEQUENCE [LARGE SCALE GENOMIC DNA]</scope>
    <source>
        <strain evidence="7">cv. Varoflay</strain>
    </source>
</reference>
<dbReference type="GO" id="GO:0006355">
    <property type="term" value="P:regulation of DNA-templated transcription"/>
    <property type="evidence" value="ECO:0000318"/>
    <property type="project" value="GO_Central"/>
</dbReference>
<feature type="region of interest" description="Disordered" evidence="5">
    <location>
        <begin position="277"/>
        <end position="309"/>
    </location>
</feature>
<reference evidence="8" key="2">
    <citation type="submission" date="2025-08" db="UniProtKB">
        <authorList>
            <consortium name="RefSeq"/>
        </authorList>
    </citation>
    <scope>IDENTIFICATION</scope>
    <source>
        <tissue evidence="8">Leaf</tissue>
    </source>
</reference>
<protein>
    <submittedName>
        <fullName evidence="8">SUPPRESSOR OF GAMMA RESPONSE 1</fullName>
    </submittedName>
</protein>
<dbReference type="InterPro" id="IPR044799">
    <property type="entry name" value="SOG1-like"/>
</dbReference>
<dbReference type="FunFam" id="2.170.150.80:FF:000009">
    <property type="entry name" value="NAC domain-containing protein 8"/>
    <property type="match status" value="1"/>
</dbReference>
<keyword evidence="4" id="KW-0539">Nucleus</keyword>
<dbReference type="Proteomes" id="UP000813463">
    <property type="component" value="Chromosome 2"/>
</dbReference>
<evidence type="ECO:0000256" key="3">
    <source>
        <dbReference type="ARBA" id="ARBA00023163"/>
    </source>
</evidence>
<proteinExistence type="predicted"/>
<keyword evidence="2" id="KW-0238">DNA-binding</keyword>
<evidence type="ECO:0000256" key="2">
    <source>
        <dbReference type="ARBA" id="ARBA00023125"/>
    </source>
</evidence>
<name>A0A9R0I9C3_SPIOL</name>
<dbReference type="AlphaFoldDB" id="A0A9R0I9C3"/>
<dbReference type="KEGG" id="soe:110784914"/>
<evidence type="ECO:0000256" key="4">
    <source>
        <dbReference type="ARBA" id="ARBA00023242"/>
    </source>
</evidence>
<accession>A0A9R0I9C3</accession>
<dbReference type="InterPro" id="IPR003441">
    <property type="entry name" value="NAC-dom"/>
</dbReference>
<feature type="domain" description="NAC" evidence="6">
    <location>
        <begin position="55"/>
        <end position="214"/>
    </location>
</feature>
<evidence type="ECO:0000313" key="8">
    <source>
        <dbReference type="RefSeq" id="XP_021845054.1"/>
    </source>
</evidence>
<dbReference type="GO" id="GO:0005634">
    <property type="term" value="C:nucleus"/>
    <property type="evidence" value="ECO:0000318"/>
    <property type="project" value="GO_Central"/>
</dbReference>
<dbReference type="GO" id="GO:0003700">
    <property type="term" value="F:DNA-binding transcription factor activity"/>
    <property type="evidence" value="ECO:0007669"/>
    <property type="project" value="InterPro"/>
</dbReference>
<keyword evidence="3" id="KW-0804">Transcription</keyword>
<sequence length="371" mass="41541">MAKTWIVDCKGIASKVRHANLSSSVQIKDCGAKRECPNCHHWIDNSDVCNEWPGLPAGVKFDPSDCQLLEHLAAKCDAGEEKPHAFIDEFIPTLDMDKGICYTHPKHLPGATKDGSSFHIFHKTSNAYASGQRKRRKIHNEPNEESVRWHKTGKTKAIFDNGVQKGCKKIMVLYRSSQKGSKPLKSDWVMHQYHLGYEDDEKEGAFVVSKIFYQKPKQPETDDSCVATVEENTNAVATLYCPKTPMVLTRNPPRENMLIAAEDEKCTKIETCFPQSSSVYEGDVNNPPEHPAGESQAQDQDPDPNLNDIDDPLFCNEIFSSCAPLDDSISLNDLNGYIGYYDNLDNIHLDSLPEFTLADLQFGSQDSTLGW</sequence>
<dbReference type="Pfam" id="PF02365">
    <property type="entry name" value="NAM"/>
    <property type="match status" value="1"/>
</dbReference>
<evidence type="ECO:0000313" key="7">
    <source>
        <dbReference type="Proteomes" id="UP000813463"/>
    </source>
</evidence>